<feature type="region of interest" description="Disordered" evidence="9">
    <location>
        <begin position="277"/>
        <end position="300"/>
    </location>
</feature>
<evidence type="ECO:0000256" key="5">
    <source>
        <dbReference type="ARBA" id="ARBA00023004"/>
    </source>
</evidence>
<accession>A0ABQ3I844</accession>
<keyword evidence="5" id="KW-0408">Iron</keyword>
<comment type="caution">
    <text evidence="11">The sequence shown here is derived from an EMBL/GenBank/DDBJ whole genome shotgun (WGS) entry which is preliminary data.</text>
</comment>
<keyword evidence="3" id="KW-0479">Metal-binding</keyword>
<evidence type="ECO:0000256" key="2">
    <source>
        <dbReference type="ARBA" id="ARBA00022691"/>
    </source>
</evidence>
<evidence type="ECO:0000256" key="1">
    <source>
        <dbReference type="ARBA" id="ARBA00001966"/>
    </source>
</evidence>
<dbReference type="PANTHER" id="PTHR22960:SF0">
    <property type="entry name" value="MOLYBDENUM COFACTOR BIOSYNTHESIS PROTEIN 1"/>
    <property type="match status" value="1"/>
</dbReference>
<feature type="domain" description="Radical SAM core" evidence="10">
    <location>
        <begin position="1"/>
        <end position="204"/>
    </location>
</feature>
<dbReference type="InterPro" id="IPR058240">
    <property type="entry name" value="rSAM_sf"/>
</dbReference>
<feature type="compositionally biased region" description="Basic and acidic residues" evidence="9">
    <location>
        <begin position="277"/>
        <end position="286"/>
    </location>
</feature>
<dbReference type="InterPro" id="IPR013785">
    <property type="entry name" value="Aldolase_TIM"/>
</dbReference>
<dbReference type="Proteomes" id="UP000658258">
    <property type="component" value="Unassembled WGS sequence"/>
</dbReference>
<keyword evidence="8" id="KW-0501">Molybdenum cofactor biosynthesis</keyword>
<evidence type="ECO:0000256" key="4">
    <source>
        <dbReference type="ARBA" id="ARBA00022741"/>
    </source>
</evidence>
<proteinExistence type="predicted"/>
<evidence type="ECO:0000256" key="8">
    <source>
        <dbReference type="ARBA" id="ARBA00023150"/>
    </source>
</evidence>
<dbReference type="InterPro" id="IPR010505">
    <property type="entry name" value="MoaA_twitch"/>
</dbReference>
<name>A0ABQ3I844_9BACT</name>
<keyword evidence="4" id="KW-0547">Nucleotide-binding</keyword>
<protein>
    <submittedName>
        <fullName evidence="11">GTP 3',8-cyclase 1</fullName>
    </submittedName>
</protein>
<evidence type="ECO:0000259" key="10">
    <source>
        <dbReference type="PROSITE" id="PS51918"/>
    </source>
</evidence>
<dbReference type="PANTHER" id="PTHR22960">
    <property type="entry name" value="MOLYBDOPTERIN COFACTOR SYNTHESIS PROTEIN A"/>
    <property type="match status" value="1"/>
</dbReference>
<keyword evidence="2" id="KW-0949">S-adenosyl-L-methionine</keyword>
<keyword evidence="7" id="KW-0342">GTP-binding</keyword>
<evidence type="ECO:0000313" key="11">
    <source>
        <dbReference type="EMBL" id="GHE72515.1"/>
    </source>
</evidence>
<dbReference type="CDD" id="cd01335">
    <property type="entry name" value="Radical_SAM"/>
    <property type="match status" value="1"/>
</dbReference>
<dbReference type="EMBL" id="BNAG01000004">
    <property type="protein sequence ID" value="GHE72515.1"/>
    <property type="molecule type" value="Genomic_DNA"/>
</dbReference>
<evidence type="ECO:0000256" key="9">
    <source>
        <dbReference type="SAM" id="MobiDB-lite"/>
    </source>
</evidence>
<keyword evidence="12" id="KW-1185">Reference proteome</keyword>
<organism evidence="11 12">
    <name type="scientific">Roseivirga thermotolerans</name>
    <dbReference type="NCBI Taxonomy" id="1758176"/>
    <lineage>
        <taxon>Bacteria</taxon>
        <taxon>Pseudomonadati</taxon>
        <taxon>Bacteroidota</taxon>
        <taxon>Cytophagia</taxon>
        <taxon>Cytophagales</taxon>
        <taxon>Roseivirgaceae</taxon>
        <taxon>Roseivirga</taxon>
    </lineage>
</organism>
<reference evidence="12" key="1">
    <citation type="journal article" date="2019" name="Int. J. Syst. Evol. Microbiol.">
        <title>The Global Catalogue of Microorganisms (GCM) 10K type strain sequencing project: providing services to taxonomists for standard genome sequencing and annotation.</title>
        <authorList>
            <consortium name="The Broad Institute Genomics Platform"/>
            <consortium name="The Broad Institute Genome Sequencing Center for Infectious Disease"/>
            <person name="Wu L."/>
            <person name="Ma J."/>
        </authorList>
    </citation>
    <scope>NUCLEOTIDE SEQUENCE [LARGE SCALE GENOMIC DNA]</scope>
    <source>
        <strain evidence="12">CGMCC 1.15111</strain>
    </source>
</reference>
<dbReference type="Pfam" id="PF06463">
    <property type="entry name" value="Mob_synth_C"/>
    <property type="match status" value="1"/>
</dbReference>
<evidence type="ECO:0000256" key="3">
    <source>
        <dbReference type="ARBA" id="ARBA00022723"/>
    </source>
</evidence>
<evidence type="ECO:0000313" key="12">
    <source>
        <dbReference type="Proteomes" id="UP000658258"/>
    </source>
</evidence>
<sequence>MPEEGLAWSAKNQLLSYEEMLRLVTILAGLGIDKVRLTGGEPFVRKDLVYFMRELKAIKGIKQLSITTNGTAPVETIAQMKALGIHAVNLSLDSLNPERFARITRRNEFDKVWSYFEELMNQGLRTKINAVVMEEHNLEDILPMVALTEKHSVSVRFIEEMPFNGGSKGYQKIKWNYEKILHHILNKHPQALRLDDHSSSTSYNYKVPGYAGSFGVIPAYSRAICATCDRIRITPKGELKTCLYQNGGFSFRDYMRAGATDKDLQAKFREHFGRRAKNGFEAEQNKEQSASFESMATIGG</sequence>
<dbReference type="CDD" id="cd21117">
    <property type="entry name" value="Twitch_MoaA"/>
    <property type="match status" value="1"/>
</dbReference>
<comment type="cofactor">
    <cofactor evidence="1">
        <name>[4Fe-4S] cluster</name>
        <dbReference type="ChEBI" id="CHEBI:49883"/>
    </cofactor>
</comment>
<dbReference type="InterPro" id="IPR050105">
    <property type="entry name" value="MoCo_biosynth_MoaA/MoaC"/>
</dbReference>
<gene>
    <name evidence="11" type="primary">moaA1</name>
    <name evidence="11" type="ORF">GCM10011340_31070</name>
</gene>
<dbReference type="PROSITE" id="PS51918">
    <property type="entry name" value="RADICAL_SAM"/>
    <property type="match status" value="1"/>
</dbReference>
<dbReference type="SUPFAM" id="SSF102114">
    <property type="entry name" value="Radical SAM enzymes"/>
    <property type="match status" value="1"/>
</dbReference>
<evidence type="ECO:0000256" key="7">
    <source>
        <dbReference type="ARBA" id="ARBA00023134"/>
    </source>
</evidence>
<dbReference type="Pfam" id="PF04055">
    <property type="entry name" value="Radical_SAM"/>
    <property type="match status" value="1"/>
</dbReference>
<keyword evidence="6" id="KW-0411">Iron-sulfur</keyword>
<evidence type="ECO:0000256" key="6">
    <source>
        <dbReference type="ARBA" id="ARBA00023014"/>
    </source>
</evidence>
<dbReference type="InterPro" id="IPR007197">
    <property type="entry name" value="rSAM"/>
</dbReference>
<dbReference type="Gene3D" id="3.20.20.70">
    <property type="entry name" value="Aldolase class I"/>
    <property type="match status" value="1"/>
</dbReference>